<dbReference type="EC" id="3.2.1.50" evidence="5"/>
<dbReference type="PANTHER" id="PTHR12872:SF1">
    <property type="entry name" value="ALPHA-N-ACETYLGLUCOSAMINIDASE"/>
    <property type="match status" value="1"/>
</dbReference>
<reference evidence="5 6" key="1">
    <citation type="submission" date="2020-08" db="EMBL/GenBank/DDBJ databases">
        <title>Genomic Encyclopedia of Type Strains, Phase IV (KMG-IV): sequencing the most valuable type-strain genomes for metagenomic binning, comparative biology and taxonomic classification.</title>
        <authorList>
            <person name="Goeker M."/>
        </authorList>
    </citation>
    <scope>NUCLEOTIDE SEQUENCE [LARGE SCALE GENOMIC DNA]</scope>
    <source>
        <strain evidence="5 6">DSM 104969</strain>
    </source>
</reference>
<dbReference type="Gene3D" id="3.30.379.10">
    <property type="entry name" value="Chitobiase/beta-hexosaminidase domain 2-like"/>
    <property type="match status" value="1"/>
</dbReference>
<keyword evidence="1 5" id="KW-0378">Hydrolase</keyword>
<keyword evidence="6" id="KW-1185">Reference proteome</keyword>
<dbReference type="GO" id="GO:0005975">
    <property type="term" value="P:carbohydrate metabolic process"/>
    <property type="evidence" value="ECO:0007669"/>
    <property type="project" value="UniProtKB-ARBA"/>
</dbReference>
<keyword evidence="5" id="KW-0326">Glycosidase</keyword>
<evidence type="ECO:0000259" key="4">
    <source>
        <dbReference type="Pfam" id="PF12972"/>
    </source>
</evidence>
<sequence>MKYLNISIVIFLLSLMLFHVSCTDNKDNEVMRSMVIRLIPAHADKFLFEVLQEDTIDVFEVESSNRNIVIRGNNENSMAVGLNHYLKYYCLTTVSWHSYDSIRMPDKLPPVPAKVRIEARTANRFFLNYCTFGYSMPWWKWEQWERFIDWMALNGVNMPLATTGQESVWHRVWFRLGLTDDEIRNYFTGPAYLPWHRMANIDSWQGPLPEEWMDDQEELQKKIVARERQFNMKPVLPAFAGHIPPALKRIYPDLKMTQVKYWARFGDQYRCHFLDPLDPLFATIQKDYLQEQTRLFGTDHIYGIDPFNEIDPPSWRLDSLASYSGNMYKSIEAVDKDAVWLQMTWLFYFAQKKWTDDRIESYITAPPSDKMLLLDYYCDNTEVWKRTDSYHGRPFIWCYLGNFGENTTLIGNLKETGEKIRNVYKSGGDNFAGLGCTLEGLDINPFMYEYVLEKAWNYNVSDELWIQKLADRRIGKQSEPVRKAWRDMYNKIYIQGVHTRYGTAAIRPTFAGEGFDNSHVKIGYDNKALLLVWQNLLRDKSIDRESYIFDVINVGRQVLDNYSVEIRKEFTQAYLKKEVPLMEQKATELQALLYDMDMMLSYHPSFSLEKWIGDARAMGKDDISKNFYEGNARTLLSVWGDTDRLVDYARRSWAGLTSTYYAPRWKMFTDKVISNVKAGRKFDEKAFVKELDIYERQWAKSTKPMPVYDHSIPAVDVVCELMNKYADRINKTENE</sequence>
<dbReference type="InterPro" id="IPR024733">
    <property type="entry name" value="NAGLU_tim-barrel"/>
</dbReference>
<dbReference type="AlphaFoldDB" id="A0A840CY03"/>
<evidence type="ECO:0000313" key="6">
    <source>
        <dbReference type="Proteomes" id="UP000555103"/>
    </source>
</evidence>
<dbReference type="EMBL" id="JACIEP010000009">
    <property type="protein sequence ID" value="MBB4036793.1"/>
    <property type="molecule type" value="Genomic_DNA"/>
</dbReference>
<dbReference type="Gene3D" id="1.20.120.670">
    <property type="entry name" value="N-acetyl-b-d-glucoasminidase"/>
    <property type="match status" value="1"/>
</dbReference>
<protein>
    <submittedName>
        <fullName evidence="5">Alpha-N-acetylglucosaminidase</fullName>
        <ecNumber evidence="5">3.2.1.50</ecNumber>
    </submittedName>
</protein>
<evidence type="ECO:0000313" key="5">
    <source>
        <dbReference type="EMBL" id="MBB4036793.1"/>
    </source>
</evidence>
<dbReference type="Gene3D" id="3.20.20.80">
    <property type="entry name" value="Glycosidases"/>
    <property type="match status" value="1"/>
</dbReference>
<dbReference type="GO" id="GO:0004561">
    <property type="term" value="F:alpha-N-acetylglucosaminidase activity"/>
    <property type="evidence" value="ECO:0007669"/>
    <property type="project" value="UniProtKB-EC"/>
</dbReference>
<dbReference type="Pfam" id="PF05089">
    <property type="entry name" value="NAGLU"/>
    <property type="match status" value="1"/>
</dbReference>
<dbReference type="InterPro" id="IPR024240">
    <property type="entry name" value="NAGLU_N"/>
</dbReference>
<evidence type="ECO:0000259" key="2">
    <source>
        <dbReference type="Pfam" id="PF05089"/>
    </source>
</evidence>
<dbReference type="Proteomes" id="UP000555103">
    <property type="component" value="Unassembled WGS sequence"/>
</dbReference>
<dbReference type="InterPro" id="IPR024732">
    <property type="entry name" value="NAGLU_C"/>
</dbReference>
<feature type="domain" description="Alpha-N-acetylglucosaminidase tim-barrel" evidence="2">
    <location>
        <begin position="124"/>
        <end position="457"/>
    </location>
</feature>
<proteinExistence type="predicted"/>
<organism evidence="5 6">
    <name type="scientific">Dysgonomonas hofstadii</name>
    <dbReference type="NCBI Taxonomy" id="637886"/>
    <lineage>
        <taxon>Bacteria</taxon>
        <taxon>Pseudomonadati</taxon>
        <taxon>Bacteroidota</taxon>
        <taxon>Bacteroidia</taxon>
        <taxon>Bacteroidales</taxon>
        <taxon>Dysgonomonadaceae</taxon>
        <taxon>Dysgonomonas</taxon>
    </lineage>
</organism>
<gene>
    <name evidence="5" type="ORF">GGR21_002706</name>
</gene>
<dbReference type="InterPro" id="IPR029018">
    <property type="entry name" value="Hex-like_dom2"/>
</dbReference>
<evidence type="ECO:0000259" key="3">
    <source>
        <dbReference type="Pfam" id="PF12971"/>
    </source>
</evidence>
<dbReference type="PANTHER" id="PTHR12872">
    <property type="entry name" value="ALPHA-N-ACETYLGLUCOSAMINIDASE"/>
    <property type="match status" value="1"/>
</dbReference>
<dbReference type="Pfam" id="PF12972">
    <property type="entry name" value="NAGLU_C"/>
    <property type="match status" value="1"/>
</dbReference>
<feature type="domain" description="Alpha-N-acetylglucosaminidase C-terminal" evidence="4">
    <location>
        <begin position="465"/>
        <end position="723"/>
    </location>
</feature>
<dbReference type="RefSeq" id="WP_183307688.1">
    <property type="nucleotide sequence ID" value="NZ_JACIEP010000009.1"/>
</dbReference>
<feature type="domain" description="Alpha-N-acetylglucosaminidase N-terminal" evidence="3">
    <location>
        <begin position="31"/>
        <end position="109"/>
    </location>
</feature>
<name>A0A840CY03_9BACT</name>
<dbReference type="InterPro" id="IPR007781">
    <property type="entry name" value="NAGLU"/>
</dbReference>
<accession>A0A840CY03</accession>
<dbReference type="Pfam" id="PF12971">
    <property type="entry name" value="NAGLU_N"/>
    <property type="match status" value="1"/>
</dbReference>
<comment type="caution">
    <text evidence="5">The sequence shown here is derived from an EMBL/GenBank/DDBJ whole genome shotgun (WGS) entry which is preliminary data.</text>
</comment>
<evidence type="ECO:0000256" key="1">
    <source>
        <dbReference type="ARBA" id="ARBA00022801"/>
    </source>
</evidence>